<geneLocation type="plasmid" evidence="1 2">
    <name>pILYOP01</name>
</geneLocation>
<gene>
    <name evidence="1" type="ordered locus">Ilyop_2678</name>
</gene>
<dbReference type="EMBL" id="CP002282">
    <property type="protein sequence ID" value="ADO84434.1"/>
    <property type="molecule type" value="Genomic_DNA"/>
</dbReference>
<dbReference type="KEGG" id="ipo:Ilyop_2678"/>
<keyword evidence="2" id="KW-1185">Reference proteome</keyword>
<organism evidence="1 2">
    <name type="scientific">Ilyobacter polytropus (strain ATCC 51220 / DSM 2926 / LMG 16218 / CuHBu1)</name>
    <dbReference type="NCBI Taxonomy" id="572544"/>
    <lineage>
        <taxon>Bacteria</taxon>
        <taxon>Fusobacteriati</taxon>
        <taxon>Fusobacteriota</taxon>
        <taxon>Fusobacteriia</taxon>
        <taxon>Fusobacteriales</taxon>
        <taxon>Fusobacteriaceae</taxon>
        <taxon>Ilyobacter</taxon>
    </lineage>
</organism>
<sequence>MLFGERFRINITENFDGVDLVVSGVPGGIDITAVDFGKDLARREMEGVTLDPEEEIDVVSGIIDEKTTGEDIKFEYKKGDIFSAVILAGVLAKKLVKGSIEGKTIDIGGISTNEKNSEYIKIGIQKMIMTKDSFGGTVECSLPAEVDMNLIKADLSKLLFSTVLEIEAIQFGMGIKSTKVTALTAQSYPNRVQVTFSPNKELKYPCIAAVMDVFIEAASAIVIAEKSIN</sequence>
<evidence type="ECO:0000313" key="1">
    <source>
        <dbReference type="EMBL" id="ADO84434.1"/>
    </source>
</evidence>
<dbReference type="Proteomes" id="UP000006875">
    <property type="component" value="Plasmid pILYOP01"/>
</dbReference>
<dbReference type="HOGENOM" id="CLU_1208470_0_0_0"/>
<dbReference type="OrthoDB" id="92464at2"/>
<reference evidence="1 2" key="1">
    <citation type="journal article" date="2010" name="Stand. Genomic Sci.">
        <title>Complete genome sequence of Ilyobacter polytropus type strain (CuHbu1).</title>
        <authorList>
            <person name="Sikorski J."/>
            <person name="Chertkov O."/>
            <person name="Lapidus A."/>
            <person name="Nolan M."/>
            <person name="Lucas S."/>
            <person name="Del Rio T.G."/>
            <person name="Tice H."/>
            <person name="Cheng J.F."/>
            <person name="Tapia R."/>
            <person name="Han C."/>
            <person name="Goodwin L."/>
            <person name="Pitluck S."/>
            <person name="Liolios K."/>
            <person name="Ivanova N."/>
            <person name="Mavromatis K."/>
            <person name="Mikhailova N."/>
            <person name="Pati A."/>
            <person name="Chen A."/>
            <person name="Palaniappan K."/>
            <person name="Land M."/>
            <person name="Hauser L."/>
            <person name="Chang Y.J."/>
            <person name="Jeffries C.D."/>
            <person name="Brambilla E."/>
            <person name="Yasawong M."/>
            <person name="Rohde M."/>
            <person name="Pukall R."/>
            <person name="Spring S."/>
            <person name="Goker M."/>
            <person name="Woyke T."/>
            <person name="Bristow J."/>
            <person name="Eisen J.A."/>
            <person name="Markowitz V."/>
            <person name="Hugenholtz P."/>
            <person name="Kyrpides N.C."/>
            <person name="Klenk H.P."/>
        </authorList>
    </citation>
    <scope>NUCLEOTIDE SEQUENCE [LARGE SCALE GENOMIC DNA]</scope>
    <source>
        <strain evidence="2">ATCC 51220 / DSM 2926 / LMG 16218 / CuHBu1</strain>
        <plasmid evidence="2">pILYOP01</plasmid>
    </source>
</reference>
<accession>E3HCN9</accession>
<dbReference type="RefSeq" id="WP_013389091.1">
    <property type="nucleotide sequence ID" value="NC_014633.1"/>
</dbReference>
<keyword evidence="1" id="KW-0614">Plasmid</keyword>
<name>E3HCN9_ILYPC</name>
<dbReference type="SUPFAM" id="SSF103263">
    <property type="entry name" value="Chorismate synthase, AroC"/>
    <property type="match status" value="1"/>
</dbReference>
<protein>
    <submittedName>
        <fullName evidence="1">Uncharacterized protein</fullName>
    </submittedName>
</protein>
<proteinExistence type="predicted"/>
<dbReference type="AlphaFoldDB" id="E3HCN9"/>
<dbReference type="Gene3D" id="3.60.150.10">
    <property type="entry name" value="Chorismate synthase AroC"/>
    <property type="match status" value="1"/>
</dbReference>
<evidence type="ECO:0000313" key="2">
    <source>
        <dbReference type="Proteomes" id="UP000006875"/>
    </source>
</evidence>
<dbReference type="InterPro" id="IPR035904">
    <property type="entry name" value="Chorismate_synth_AroC_sf"/>
</dbReference>